<evidence type="ECO:0000256" key="5">
    <source>
        <dbReference type="ARBA" id="ARBA00022737"/>
    </source>
</evidence>
<evidence type="ECO:0000256" key="11">
    <source>
        <dbReference type="PROSITE-ProRule" id="PRU00043"/>
    </source>
</evidence>
<dbReference type="InterPro" id="IPR015919">
    <property type="entry name" value="Cadherin-like_sf"/>
</dbReference>
<keyword evidence="6 11" id="KW-0106">Calcium</keyword>
<keyword evidence="9" id="KW-0472">Membrane</keyword>
<evidence type="ECO:0000256" key="3">
    <source>
        <dbReference type="ARBA" id="ARBA00022692"/>
    </source>
</evidence>
<keyword evidence="14" id="KW-1185">Reference proteome</keyword>
<organism evidence="13 14">
    <name type="scientific">Hymenochirus boettgeri</name>
    <name type="common">Congo dwarf clawed frog</name>
    <dbReference type="NCBI Taxonomy" id="247094"/>
    <lineage>
        <taxon>Eukaryota</taxon>
        <taxon>Metazoa</taxon>
        <taxon>Chordata</taxon>
        <taxon>Craniata</taxon>
        <taxon>Vertebrata</taxon>
        <taxon>Euteleostomi</taxon>
        <taxon>Amphibia</taxon>
        <taxon>Batrachia</taxon>
        <taxon>Anura</taxon>
        <taxon>Pipoidea</taxon>
        <taxon>Pipidae</taxon>
        <taxon>Pipinae</taxon>
        <taxon>Hymenochirus</taxon>
    </lineage>
</organism>
<dbReference type="FunFam" id="2.60.40.60:FF:000129">
    <property type="entry name" value="protocadherin alpha-C2 isoform X1"/>
    <property type="match status" value="1"/>
</dbReference>
<proteinExistence type="predicted"/>
<evidence type="ECO:0000256" key="8">
    <source>
        <dbReference type="ARBA" id="ARBA00022989"/>
    </source>
</evidence>
<comment type="caution">
    <text evidence="13">The sequence shown here is derived from an EMBL/GenBank/DDBJ whole genome shotgun (WGS) entry which is preliminary data.</text>
</comment>
<dbReference type="PROSITE" id="PS50268">
    <property type="entry name" value="CADHERIN_2"/>
    <property type="match status" value="4"/>
</dbReference>
<evidence type="ECO:0000256" key="4">
    <source>
        <dbReference type="ARBA" id="ARBA00022729"/>
    </source>
</evidence>
<evidence type="ECO:0000313" key="14">
    <source>
        <dbReference type="Proteomes" id="UP000812440"/>
    </source>
</evidence>
<dbReference type="FunFam" id="2.60.40.60:FF:000018">
    <property type="entry name" value="Protocadherin gamma c3"/>
    <property type="match status" value="1"/>
</dbReference>
<protein>
    <recommendedName>
        <fullName evidence="12">Cadherin domain-containing protein</fullName>
    </recommendedName>
</protein>
<dbReference type="InterPro" id="IPR002126">
    <property type="entry name" value="Cadherin-like_dom"/>
</dbReference>
<evidence type="ECO:0000313" key="13">
    <source>
        <dbReference type="EMBL" id="KAG8439043.1"/>
    </source>
</evidence>
<dbReference type="AlphaFoldDB" id="A0A8T2J5J1"/>
<dbReference type="Pfam" id="PF08266">
    <property type="entry name" value="Cadherin_2"/>
    <property type="match status" value="1"/>
</dbReference>
<dbReference type="GO" id="GO:0005886">
    <property type="term" value="C:plasma membrane"/>
    <property type="evidence" value="ECO:0007669"/>
    <property type="project" value="InterPro"/>
</dbReference>
<comment type="function">
    <text evidence="1">Potential calcium-dependent cell-adhesion protein. May be involved in the establishment and maintenance of specific neuronal connections in the brain.</text>
</comment>
<evidence type="ECO:0000259" key="12">
    <source>
        <dbReference type="PROSITE" id="PS50268"/>
    </source>
</evidence>
<dbReference type="InterPro" id="IPR013164">
    <property type="entry name" value="Cadherin_N"/>
</dbReference>
<feature type="domain" description="Cadherin" evidence="12">
    <location>
        <begin position="309"/>
        <end position="413"/>
    </location>
</feature>
<dbReference type="SMART" id="SM00112">
    <property type="entry name" value="CA"/>
    <property type="match status" value="4"/>
</dbReference>
<feature type="domain" description="Cadherin" evidence="12">
    <location>
        <begin position="96"/>
        <end position="204"/>
    </location>
</feature>
<evidence type="ECO:0000256" key="1">
    <source>
        <dbReference type="ARBA" id="ARBA00003436"/>
    </source>
</evidence>
<dbReference type="OrthoDB" id="6252479at2759"/>
<dbReference type="CDD" id="cd11304">
    <property type="entry name" value="Cadherin_repeat"/>
    <property type="match status" value="4"/>
</dbReference>
<dbReference type="EMBL" id="JAACNH010000006">
    <property type="protein sequence ID" value="KAG8439043.1"/>
    <property type="molecule type" value="Genomic_DNA"/>
</dbReference>
<keyword evidence="5" id="KW-0677">Repeat</keyword>
<keyword evidence="4" id="KW-0732">Signal</keyword>
<dbReference type="FunFam" id="2.60.40.60:FF:000006">
    <property type="entry name" value="Protocadherin alpha 2"/>
    <property type="match status" value="1"/>
</dbReference>
<dbReference type="Proteomes" id="UP000812440">
    <property type="component" value="Chromosome 3"/>
</dbReference>
<dbReference type="Pfam" id="PF00028">
    <property type="entry name" value="Cadherin"/>
    <property type="match status" value="3"/>
</dbReference>
<dbReference type="PROSITE" id="PS00232">
    <property type="entry name" value="CADHERIN_1"/>
    <property type="match status" value="2"/>
</dbReference>
<dbReference type="PRINTS" id="PR00205">
    <property type="entry name" value="CADHERIN"/>
</dbReference>
<comment type="subcellular location">
    <subcellularLocation>
        <location evidence="2">Membrane</location>
        <topology evidence="2">Single-pass membrane protein</topology>
    </subcellularLocation>
</comment>
<dbReference type="GO" id="GO:0005509">
    <property type="term" value="F:calcium ion binding"/>
    <property type="evidence" value="ECO:0007669"/>
    <property type="project" value="UniProtKB-UniRule"/>
</dbReference>
<name>A0A8T2J5J1_9PIPI</name>
<dbReference type="PANTHER" id="PTHR24028:SF73">
    <property type="entry name" value="PROTOCADHERIN GAMMA-B3-RELATED"/>
    <property type="match status" value="1"/>
</dbReference>
<dbReference type="FunFam" id="2.60.40.60:FF:000002">
    <property type="entry name" value="Protocadherin alpha 2"/>
    <property type="match status" value="1"/>
</dbReference>
<dbReference type="InterPro" id="IPR050174">
    <property type="entry name" value="Protocadherin/Cadherin-CA"/>
</dbReference>
<reference evidence="13" key="1">
    <citation type="thesis" date="2020" institute="ProQuest LLC" country="789 East Eisenhower Parkway, Ann Arbor, MI, USA">
        <title>Comparative Genomics and Chromosome Evolution.</title>
        <authorList>
            <person name="Mudd A.B."/>
        </authorList>
    </citation>
    <scope>NUCLEOTIDE SEQUENCE</scope>
    <source>
        <strain evidence="13">Female2</strain>
        <tissue evidence="13">Blood</tissue>
    </source>
</reference>
<sequence length="446" mass="49223">MQKGSLIGNLGKDLGLNIKDISVRKFRVVSQFSEKYFNVNLLNGILNVADRIDRETLCGTAEECFLTFDVVVENPLNIYHVRVDIKDINDNPPRFVHETIELKISEHTLPGVRFLIESAEDLDVGINSLQSYKLSTNKHFVLAEEVGTDSSTKPEIILQVPLDREVESIHEIVLMAFDGGNPVQTGTTLIIITVTDSNDNFPQFVQDVYKVSINENIPLNSTILHVSASDRDEGINSEITYSFSATSRQAIKTFSINSNGEIKVKENLDYEKTKHYEISVEAKDGGGLVSQAKVLIEILDENDNVPEISVTSMTNPVSEDSAPGTVVALIKVQDLDSGENGEVDCKAVGVVPFKLLLSSGNFYKIVTTTTLDREKDSYYNITIEATDHGSPPLSLRKSIRLDISDVNDNPPLFEKSTYIAYVPENNQPGASIYSIQALDKDTGGKC</sequence>
<dbReference type="InterPro" id="IPR020894">
    <property type="entry name" value="Cadherin_CS"/>
</dbReference>
<dbReference type="PANTHER" id="PTHR24028">
    <property type="entry name" value="CADHERIN-87A"/>
    <property type="match status" value="1"/>
</dbReference>
<keyword evidence="8" id="KW-1133">Transmembrane helix</keyword>
<evidence type="ECO:0000256" key="6">
    <source>
        <dbReference type="ARBA" id="ARBA00022837"/>
    </source>
</evidence>
<keyword evidence="7" id="KW-0130">Cell adhesion</keyword>
<accession>A0A8T2J5J1</accession>
<keyword evidence="10" id="KW-0325">Glycoprotein</keyword>
<evidence type="ECO:0000256" key="9">
    <source>
        <dbReference type="ARBA" id="ARBA00023136"/>
    </source>
</evidence>
<feature type="domain" description="Cadherin" evidence="12">
    <location>
        <begin position="25"/>
        <end position="95"/>
    </location>
</feature>
<evidence type="ECO:0000256" key="10">
    <source>
        <dbReference type="ARBA" id="ARBA00023180"/>
    </source>
</evidence>
<dbReference type="GO" id="GO:0007156">
    <property type="term" value="P:homophilic cell adhesion via plasma membrane adhesion molecules"/>
    <property type="evidence" value="ECO:0007669"/>
    <property type="project" value="InterPro"/>
</dbReference>
<dbReference type="SUPFAM" id="SSF49313">
    <property type="entry name" value="Cadherin-like"/>
    <property type="match status" value="4"/>
</dbReference>
<feature type="domain" description="Cadherin" evidence="12">
    <location>
        <begin position="205"/>
        <end position="308"/>
    </location>
</feature>
<evidence type="ECO:0000256" key="7">
    <source>
        <dbReference type="ARBA" id="ARBA00022889"/>
    </source>
</evidence>
<keyword evidence="3" id="KW-0812">Transmembrane</keyword>
<evidence type="ECO:0000256" key="2">
    <source>
        <dbReference type="ARBA" id="ARBA00004167"/>
    </source>
</evidence>
<gene>
    <name evidence="13" type="ORF">GDO86_005296</name>
</gene>
<dbReference type="Gene3D" id="2.60.40.60">
    <property type="entry name" value="Cadherins"/>
    <property type="match status" value="5"/>
</dbReference>